<comment type="caution">
    <text evidence="1">The sequence shown here is derived from an EMBL/GenBank/DDBJ whole genome shotgun (WGS) entry which is preliminary data.</text>
</comment>
<gene>
    <name evidence="1" type="ORF">HK103_000341</name>
</gene>
<dbReference type="InterPro" id="IPR036188">
    <property type="entry name" value="FAD/NAD-bd_sf"/>
</dbReference>
<accession>A0AAD5UC13</accession>
<reference evidence="1" key="1">
    <citation type="submission" date="2020-05" db="EMBL/GenBank/DDBJ databases">
        <title>Phylogenomic resolution of chytrid fungi.</title>
        <authorList>
            <person name="Stajich J.E."/>
            <person name="Amses K."/>
            <person name="Simmons R."/>
            <person name="Seto K."/>
            <person name="Myers J."/>
            <person name="Bonds A."/>
            <person name="Quandt C.A."/>
            <person name="Barry K."/>
            <person name="Liu P."/>
            <person name="Grigoriev I."/>
            <person name="Longcore J.E."/>
            <person name="James T.Y."/>
        </authorList>
    </citation>
    <scope>NUCLEOTIDE SEQUENCE</scope>
    <source>
        <strain evidence="1">PLAUS21</strain>
    </source>
</reference>
<dbReference type="EMBL" id="JADGKB010000101">
    <property type="protein sequence ID" value="KAJ3253749.1"/>
    <property type="molecule type" value="Genomic_DNA"/>
</dbReference>
<dbReference type="Proteomes" id="UP001210925">
    <property type="component" value="Unassembled WGS sequence"/>
</dbReference>
<evidence type="ECO:0000313" key="1">
    <source>
        <dbReference type="EMBL" id="KAJ3253749.1"/>
    </source>
</evidence>
<proteinExistence type="predicted"/>
<protein>
    <recommendedName>
        <fullName evidence="3">FAD/NAD(P)-binding domain-containing protein</fullName>
    </recommendedName>
</protein>
<evidence type="ECO:0008006" key="3">
    <source>
        <dbReference type="Google" id="ProtNLM"/>
    </source>
</evidence>
<name>A0AAD5UC13_9FUNG</name>
<sequence>MDIKTLFNEFISSDSLSACIQSFNILSDFMGGYTFHKIAMESQHDLIAILGKRMTDTAASNRIVVSGAGPIGLRCAIEAAFLGHSVTLFEKESEFQDCYHLALWPETESDLRHLGLFEIYPDKKGLFKKDIQLGLLKIALLAGVKIKVGTVICGVKDRIVWALPTVKSAKFFPQKPRSIVDGFMLPDSDAGAIRENCPLEFDAEIFSLDALIIAEGESSSLVSNLGFKKKVSLFTDNVTVLIHCEKPKERHPLQVPPGFTYESVFKVSTKSEVVMITTRITALLACKVLEAKDLESINKVKLDEFCSIITQGSQVYSVKLYDTSIKTSLTESSKIIENVLVLPVGDALSSQYWPLDLGINKGLHGGLDAVWASHLYPKHEKELQFCQLMMDSVGWQYGDRPRKEYYEADPKNRYDWLKFAVFFKNKAMLPDRYL</sequence>
<keyword evidence="2" id="KW-1185">Reference proteome</keyword>
<dbReference type="Gene3D" id="3.50.50.60">
    <property type="entry name" value="FAD/NAD(P)-binding domain"/>
    <property type="match status" value="2"/>
</dbReference>
<dbReference type="SUPFAM" id="SSF51971">
    <property type="entry name" value="Nucleotide-binding domain"/>
    <property type="match status" value="1"/>
</dbReference>
<dbReference type="AlphaFoldDB" id="A0AAD5UC13"/>
<evidence type="ECO:0000313" key="2">
    <source>
        <dbReference type="Proteomes" id="UP001210925"/>
    </source>
</evidence>
<organism evidence="1 2">
    <name type="scientific">Boothiomyces macroporosus</name>
    <dbReference type="NCBI Taxonomy" id="261099"/>
    <lineage>
        <taxon>Eukaryota</taxon>
        <taxon>Fungi</taxon>
        <taxon>Fungi incertae sedis</taxon>
        <taxon>Chytridiomycota</taxon>
        <taxon>Chytridiomycota incertae sedis</taxon>
        <taxon>Chytridiomycetes</taxon>
        <taxon>Rhizophydiales</taxon>
        <taxon>Terramycetaceae</taxon>
        <taxon>Boothiomyces</taxon>
    </lineage>
</organism>